<dbReference type="AlphaFoldDB" id="A0A165AY67"/>
<keyword evidence="2" id="KW-1185">Reference proteome</keyword>
<gene>
    <name evidence="1" type="ORF">EXIGLDRAFT_782170</name>
</gene>
<accession>A0A165AY67</accession>
<reference evidence="1 2" key="1">
    <citation type="journal article" date="2016" name="Mol. Biol. Evol.">
        <title>Comparative Genomics of Early-Diverging Mushroom-Forming Fungi Provides Insights into the Origins of Lignocellulose Decay Capabilities.</title>
        <authorList>
            <person name="Nagy L.G."/>
            <person name="Riley R."/>
            <person name="Tritt A."/>
            <person name="Adam C."/>
            <person name="Daum C."/>
            <person name="Floudas D."/>
            <person name="Sun H."/>
            <person name="Yadav J.S."/>
            <person name="Pangilinan J."/>
            <person name="Larsson K.H."/>
            <person name="Matsuura K."/>
            <person name="Barry K."/>
            <person name="Labutti K."/>
            <person name="Kuo R."/>
            <person name="Ohm R.A."/>
            <person name="Bhattacharya S.S."/>
            <person name="Shirouzu T."/>
            <person name="Yoshinaga Y."/>
            <person name="Martin F.M."/>
            <person name="Grigoriev I.V."/>
            <person name="Hibbett D.S."/>
        </authorList>
    </citation>
    <scope>NUCLEOTIDE SEQUENCE [LARGE SCALE GENOMIC DNA]</scope>
    <source>
        <strain evidence="1 2">HHB12029</strain>
    </source>
</reference>
<evidence type="ECO:0000313" key="2">
    <source>
        <dbReference type="Proteomes" id="UP000077266"/>
    </source>
</evidence>
<organism evidence="1 2">
    <name type="scientific">Exidia glandulosa HHB12029</name>
    <dbReference type="NCBI Taxonomy" id="1314781"/>
    <lineage>
        <taxon>Eukaryota</taxon>
        <taxon>Fungi</taxon>
        <taxon>Dikarya</taxon>
        <taxon>Basidiomycota</taxon>
        <taxon>Agaricomycotina</taxon>
        <taxon>Agaricomycetes</taxon>
        <taxon>Auriculariales</taxon>
        <taxon>Exidiaceae</taxon>
        <taxon>Exidia</taxon>
    </lineage>
</organism>
<dbReference type="Proteomes" id="UP000077266">
    <property type="component" value="Unassembled WGS sequence"/>
</dbReference>
<evidence type="ECO:0000313" key="1">
    <source>
        <dbReference type="EMBL" id="KZV79523.1"/>
    </source>
</evidence>
<name>A0A165AY67_EXIGL</name>
<proteinExistence type="predicted"/>
<dbReference type="EMBL" id="KV426598">
    <property type="protein sequence ID" value="KZV79523.1"/>
    <property type="molecule type" value="Genomic_DNA"/>
</dbReference>
<dbReference type="OrthoDB" id="3062456at2759"/>
<sequence>MYLDTKVPLDFIPKWDGDDKRAMTYFNDLNELVRESGPESNLAWQLPRLAPMGFRGLLRIWWSNLSDGLKDQFRLDLFSFIRGLRLHYLTDRWGNDRRAEFQAMRFREVGHLRETPFEYMNRRIFLARILYDLTPEEMVAHVLTGAPGAWLFLLGEHVVRDTDDLLHRVREAGPSLTAAYQAGTGSDGDTLDDKVNAIVEKRLGPLLSSAVQRAP</sequence>
<protein>
    <submittedName>
        <fullName evidence="1">Uncharacterized protein</fullName>
    </submittedName>
</protein>
<feature type="non-terminal residue" evidence="1">
    <location>
        <position position="215"/>
    </location>
</feature>
<dbReference type="InParanoid" id="A0A165AY67"/>